<dbReference type="GO" id="GO:0045892">
    <property type="term" value="P:negative regulation of DNA-templated transcription"/>
    <property type="evidence" value="ECO:0007669"/>
    <property type="project" value="InterPro"/>
</dbReference>
<dbReference type="InterPro" id="IPR005650">
    <property type="entry name" value="BlaI_family"/>
</dbReference>
<dbReference type="InterPro" id="IPR036390">
    <property type="entry name" value="WH_DNA-bd_sf"/>
</dbReference>
<keyword evidence="7" id="KW-1185">Reference proteome</keyword>
<reference evidence="6" key="1">
    <citation type="submission" date="2020-10" db="EMBL/GenBank/DDBJ databases">
        <title>Sequencing the genomes of 1000 actinobacteria strains.</title>
        <authorList>
            <person name="Klenk H.-P."/>
        </authorList>
    </citation>
    <scope>NUCLEOTIDE SEQUENCE</scope>
    <source>
        <strain evidence="6">DSM 46832</strain>
    </source>
</reference>
<dbReference type="EMBL" id="JADBEB010000001">
    <property type="protein sequence ID" value="MBE1489496.1"/>
    <property type="molecule type" value="Genomic_DNA"/>
</dbReference>
<keyword evidence="2" id="KW-0805">Transcription regulation</keyword>
<gene>
    <name evidence="6" type="ORF">H4W31_005134</name>
</gene>
<evidence type="ECO:0000313" key="7">
    <source>
        <dbReference type="Proteomes" id="UP000649753"/>
    </source>
</evidence>
<feature type="region of interest" description="Disordered" evidence="5">
    <location>
        <begin position="1"/>
        <end position="22"/>
    </location>
</feature>
<accession>A0A927R973</accession>
<name>A0A927R973_9ACTN</name>
<sequence>MSTTPSAAEGDPAEGGRRRPGQLEAQVVTVLVDAVGPLTPGEVRERLDPDGTLSYSTVVTTLTRLFDKGAVTRERDGRAYRYGAIRDAAGLVAERMSRLLAAEPDRTTVLRRFVSTLDNRDEQILRALLEEDSDP</sequence>
<comment type="caution">
    <text evidence="6">The sequence shown here is derived from an EMBL/GenBank/DDBJ whole genome shotgun (WGS) entry which is preliminary data.</text>
</comment>
<dbReference type="InterPro" id="IPR036388">
    <property type="entry name" value="WH-like_DNA-bd_sf"/>
</dbReference>
<proteinExistence type="inferred from homology"/>
<evidence type="ECO:0000256" key="3">
    <source>
        <dbReference type="ARBA" id="ARBA00023125"/>
    </source>
</evidence>
<evidence type="ECO:0000256" key="4">
    <source>
        <dbReference type="ARBA" id="ARBA00023163"/>
    </source>
</evidence>
<dbReference type="Gene3D" id="1.10.10.10">
    <property type="entry name" value="Winged helix-like DNA-binding domain superfamily/Winged helix DNA-binding domain"/>
    <property type="match status" value="1"/>
</dbReference>
<dbReference type="SUPFAM" id="SSF46785">
    <property type="entry name" value="Winged helix' DNA-binding domain"/>
    <property type="match status" value="1"/>
</dbReference>
<keyword evidence="4" id="KW-0804">Transcription</keyword>
<evidence type="ECO:0000256" key="1">
    <source>
        <dbReference type="ARBA" id="ARBA00011046"/>
    </source>
</evidence>
<dbReference type="AlphaFoldDB" id="A0A927R973"/>
<protein>
    <submittedName>
        <fullName evidence="6">Transcriptional regulator</fullName>
    </submittedName>
</protein>
<dbReference type="Pfam" id="PF03965">
    <property type="entry name" value="Penicillinase_R"/>
    <property type="match status" value="1"/>
</dbReference>
<organism evidence="6 7">
    <name type="scientific">Plantactinospora soyae</name>
    <dbReference type="NCBI Taxonomy" id="1544732"/>
    <lineage>
        <taxon>Bacteria</taxon>
        <taxon>Bacillati</taxon>
        <taxon>Actinomycetota</taxon>
        <taxon>Actinomycetes</taxon>
        <taxon>Micromonosporales</taxon>
        <taxon>Micromonosporaceae</taxon>
        <taxon>Plantactinospora</taxon>
    </lineage>
</organism>
<keyword evidence="3" id="KW-0238">DNA-binding</keyword>
<dbReference type="RefSeq" id="WP_192768965.1">
    <property type="nucleotide sequence ID" value="NZ_JADBEB010000001.1"/>
</dbReference>
<evidence type="ECO:0000256" key="5">
    <source>
        <dbReference type="SAM" id="MobiDB-lite"/>
    </source>
</evidence>
<dbReference type="Proteomes" id="UP000649753">
    <property type="component" value="Unassembled WGS sequence"/>
</dbReference>
<dbReference type="GO" id="GO:0003677">
    <property type="term" value="F:DNA binding"/>
    <property type="evidence" value="ECO:0007669"/>
    <property type="project" value="UniProtKB-KW"/>
</dbReference>
<evidence type="ECO:0000256" key="2">
    <source>
        <dbReference type="ARBA" id="ARBA00023015"/>
    </source>
</evidence>
<comment type="similarity">
    <text evidence="1">Belongs to the BlaI transcriptional regulatory family.</text>
</comment>
<evidence type="ECO:0000313" key="6">
    <source>
        <dbReference type="EMBL" id="MBE1489496.1"/>
    </source>
</evidence>